<gene>
    <name evidence="4" type="ORF">DHEL01_v200850</name>
</gene>
<feature type="domain" description="T-SNARE coiled-coil homology" evidence="3">
    <location>
        <begin position="365"/>
        <end position="427"/>
    </location>
</feature>
<feature type="compositionally biased region" description="Polar residues" evidence="2">
    <location>
        <begin position="93"/>
        <end position="102"/>
    </location>
</feature>
<dbReference type="GO" id="GO:0006887">
    <property type="term" value="P:exocytosis"/>
    <property type="evidence" value="ECO:0007669"/>
    <property type="project" value="TreeGrafter"/>
</dbReference>
<dbReference type="GO" id="GO:0005886">
    <property type="term" value="C:plasma membrane"/>
    <property type="evidence" value="ECO:0007669"/>
    <property type="project" value="TreeGrafter"/>
</dbReference>
<evidence type="ECO:0000256" key="1">
    <source>
        <dbReference type="ARBA" id="ARBA00009480"/>
    </source>
</evidence>
<proteinExistence type="inferred from homology"/>
<dbReference type="InParanoid" id="A0A2P5IE28"/>
<evidence type="ECO:0000259" key="3">
    <source>
        <dbReference type="PROSITE" id="PS50192"/>
    </source>
</evidence>
<evidence type="ECO:0000313" key="5">
    <source>
        <dbReference type="Proteomes" id="UP000094444"/>
    </source>
</evidence>
<reference evidence="4" key="1">
    <citation type="submission" date="2017-09" db="EMBL/GenBank/DDBJ databases">
        <title>Polyketide synthases of a Diaporthe helianthi virulent isolate.</title>
        <authorList>
            <person name="Baroncelli R."/>
        </authorList>
    </citation>
    <scope>NUCLEOTIDE SEQUENCE [LARGE SCALE GENOMIC DNA]</scope>
    <source>
        <strain evidence="4">7/96</strain>
    </source>
</reference>
<dbReference type="GO" id="GO:0005484">
    <property type="term" value="F:SNAP receptor activity"/>
    <property type="evidence" value="ECO:0007669"/>
    <property type="project" value="TreeGrafter"/>
</dbReference>
<keyword evidence="5" id="KW-1185">Reference proteome</keyword>
<comment type="caution">
    <text evidence="4">The sequence shown here is derived from an EMBL/GenBank/DDBJ whole genome shotgun (WGS) entry which is preliminary data.</text>
</comment>
<evidence type="ECO:0000256" key="2">
    <source>
        <dbReference type="SAM" id="MobiDB-lite"/>
    </source>
</evidence>
<dbReference type="Proteomes" id="UP000094444">
    <property type="component" value="Unassembled WGS sequence"/>
</dbReference>
<dbReference type="STRING" id="158607.A0A2P5IE28"/>
<dbReference type="PANTHER" id="PTHR19305:SF9">
    <property type="entry name" value="SYNAPTOSOMAL-ASSOCIATED PROTEIN 29"/>
    <property type="match status" value="1"/>
</dbReference>
<organism evidence="4 5">
    <name type="scientific">Diaporthe helianthi</name>
    <dbReference type="NCBI Taxonomy" id="158607"/>
    <lineage>
        <taxon>Eukaryota</taxon>
        <taxon>Fungi</taxon>
        <taxon>Dikarya</taxon>
        <taxon>Ascomycota</taxon>
        <taxon>Pezizomycotina</taxon>
        <taxon>Sordariomycetes</taxon>
        <taxon>Sordariomycetidae</taxon>
        <taxon>Diaporthales</taxon>
        <taxon>Diaporthaceae</taxon>
        <taxon>Diaporthe</taxon>
    </lineage>
</organism>
<feature type="compositionally biased region" description="Polar residues" evidence="2">
    <location>
        <begin position="133"/>
        <end position="148"/>
    </location>
</feature>
<dbReference type="EMBL" id="MAVT02000034">
    <property type="protein sequence ID" value="POS80763.1"/>
    <property type="molecule type" value="Genomic_DNA"/>
</dbReference>
<dbReference type="PROSITE" id="PS50192">
    <property type="entry name" value="T_SNARE"/>
    <property type="match status" value="1"/>
</dbReference>
<dbReference type="SUPFAM" id="SSF58038">
    <property type="entry name" value="SNARE fusion complex"/>
    <property type="match status" value="1"/>
</dbReference>
<name>A0A2P5IE28_DIAHE</name>
<dbReference type="OrthoDB" id="18679at2759"/>
<dbReference type="GO" id="GO:0019905">
    <property type="term" value="F:syntaxin binding"/>
    <property type="evidence" value="ECO:0007669"/>
    <property type="project" value="TreeGrafter"/>
</dbReference>
<accession>A0A2P5IE28</accession>
<dbReference type="GO" id="GO:0006906">
    <property type="term" value="P:vesicle fusion"/>
    <property type="evidence" value="ECO:0007669"/>
    <property type="project" value="TreeGrafter"/>
</dbReference>
<sequence>MGFLSRKKKEPVVQENPYANPITPYQQARNDLAKGAMPGGPGSLPSNPRMNSYGSSPAPPPYQSPAPASNNPRFGDDKYGNQNGYGSNRYDNENASSHSANSRRPGGYGGFGDEGRSNELFGGAAGRYAPPEQASNGPAPSQFQPNRYNNDDSKGALLGNAQNRYNPLPPSNRQEGPAEDDEFGGYGAPRELTEEEKDEQGYQNIRSDIKNERRAMADTADRINQTADTALDAALHGYAELGAQDDRLRRADQNLNSAAAYSRVAEDKTKELKNIQSMFSVFSHTSNSKIRKQDAAVLERHQMEKRQQEATARGRYKATEDMEETFMSAHKSKPGLLGANANKKKYDFVDLEDGEDENELSESERDDMRRTNDAMDAVQQKVQRMNLIAKGMNRRITDQNELLTDMAQKSDAVDDHVRMNREKLKRIG</sequence>
<dbReference type="InterPro" id="IPR000727">
    <property type="entry name" value="T_SNARE_dom"/>
</dbReference>
<dbReference type="GO" id="GO:0031201">
    <property type="term" value="C:SNARE complex"/>
    <property type="evidence" value="ECO:0007669"/>
    <property type="project" value="TreeGrafter"/>
</dbReference>
<dbReference type="Gene3D" id="1.20.5.110">
    <property type="match status" value="2"/>
</dbReference>
<evidence type="ECO:0000313" key="4">
    <source>
        <dbReference type="EMBL" id="POS80763.1"/>
    </source>
</evidence>
<comment type="similarity">
    <text evidence="1">Belongs to the SNAP-25 family.</text>
</comment>
<dbReference type="AlphaFoldDB" id="A0A2P5IE28"/>
<feature type="region of interest" description="Disordered" evidence="2">
    <location>
        <begin position="1"/>
        <end position="210"/>
    </location>
</feature>
<dbReference type="PANTHER" id="PTHR19305">
    <property type="entry name" value="SYNAPTOSOMAL ASSOCIATED PROTEIN"/>
    <property type="match status" value="1"/>
</dbReference>
<protein>
    <recommendedName>
        <fullName evidence="3">t-SNARE coiled-coil homology domain-containing protein</fullName>
    </recommendedName>
</protein>